<protein>
    <recommendedName>
        <fullName evidence="4">Tyrosine-protein kinase ephrin type A/B receptor-like domain-containing protein</fullName>
    </recommendedName>
</protein>
<dbReference type="HOGENOM" id="CLU_1391144_0_0_1"/>
<keyword evidence="1" id="KW-0732">Signal</keyword>
<dbReference type="AlphaFoldDB" id="A0A0C3QDZ1"/>
<dbReference type="OrthoDB" id="439917at2759"/>
<accession>A0A0C3QDZ1</accession>
<reference evidence="2 3" key="1">
    <citation type="submission" date="2014-04" db="EMBL/GenBank/DDBJ databases">
        <authorList>
            <consortium name="DOE Joint Genome Institute"/>
            <person name="Kuo A."/>
            <person name="Girlanda M."/>
            <person name="Perotto S."/>
            <person name="Kohler A."/>
            <person name="Nagy L.G."/>
            <person name="Floudas D."/>
            <person name="Copeland A."/>
            <person name="Barry K.W."/>
            <person name="Cichocki N."/>
            <person name="Veneault-Fourrey C."/>
            <person name="LaButti K."/>
            <person name="Lindquist E.A."/>
            <person name="Lipzen A."/>
            <person name="Lundell T."/>
            <person name="Morin E."/>
            <person name="Murat C."/>
            <person name="Sun H."/>
            <person name="Tunlid A."/>
            <person name="Henrissat B."/>
            <person name="Grigoriev I.V."/>
            <person name="Hibbett D.S."/>
            <person name="Martin F."/>
            <person name="Nordberg H.P."/>
            <person name="Cantor M.N."/>
            <person name="Hua S.X."/>
        </authorList>
    </citation>
    <scope>NUCLEOTIDE SEQUENCE [LARGE SCALE GENOMIC DNA]</scope>
    <source>
        <strain evidence="2 3">MUT 4182</strain>
    </source>
</reference>
<dbReference type="EMBL" id="KN823072">
    <property type="protein sequence ID" value="KIO23941.1"/>
    <property type="molecule type" value="Genomic_DNA"/>
</dbReference>
<evidence type="ECO:0000313" key="3">
    <source>
        <dbReference type="Proteomes" id="UP000054248"/>
    </source>
</evidence>
<dbReference type="Gene3D" id="2.10.50.10">
    <property type="entry name" value="Tumor Necrosis Factor Receptor, subunit A, domain 2"/>
    <property type="match status" value="1"/>
</dbReference>
<sequence length="196" mass="20504">MKSTIVSFVAATTLLASSVSALQCGKGYGPKNGVCELCDPGYYNDQDAGECKPAQPGWYAGCNSDSLACYGATQQTQCGKGYYATGNGNAYCTICPAGNICQSDTTDQPLPCVPGRYMPDEGSGASQCLECPVGTFNNESGATACCLCCAGTYNDKTSQTHCFYCGEHTNPQVYNSNIGATSVDDCQEVHRKSQSA</sequence>
<dbReference type="SMART" id="SM01411">
    <property type="entry name" value="Ephrin_rec_like"/>
    <property type="match status" value="2"/>
</dbReference>
<dbReference type="Proteomes" id="UP000054248">
    <property type="component" value="Unassembled WGS sequence"/>
</dbReference>
<evidence type="ECO:0000313" key="2">
    <source>
        <dbReference type="EMBL" id="KIO23941.1"/>
    </source>
</evidence>
<keyword evidence="3" id="KW-1185">Reference proteome</keyword>
<feature type="chain" id="PRO_5002168487" description="Tyrosine-protein kinase ephrin type A/B receptor-like domain-containing protein" evidence="1">
    <location>
        <begin position="22"/>
        <end position="196"/>
    </location>
</feature>
<dbReference type="PANTHER" id="PTHR46967">
    <property type="entry name" value="INSULIN-LIKE GROWTH FACTOR BINDING PROTEIN,N-TERMINAL"/>
    <property type="match status" value="1"/>
</dbReference>
<name>A0A0C3QDZ1_9AGAM</name>
<dbReference type="InterPro" id="IPR009030">
    <property type="entry name" value="Growth_fac_rcpt_cys_sf"/>
</dbReference>
<dbReference type="SUPFAM" id="SSF57184">
    <property type="entry name" value="Growth factor receptor domain"/>
    <property type="match status" value="1"/>
</dbReference>
<feature type="signal peptide" evidence="1">
    <location>
        <begin position="1"/>
        <end position="21"/>
    </location>
</feature>
<gene>
    <name evidence="2" type="ORF">M407DRAFT_9185</name>
</gene>
<reference evidence="3" key="2">
    <citation type="submission" date="2015-01" db="EMBL/GenBank/DDBJ databases">
        <title>Evolutionary Origins and Diversification of the Mycorrhizal Mutualists.</title>
        <authorList>
            <consortium name="DOE Joint Genome Institute"/>
            <consortium name="Mycorrhizal Genomics Consortium"/>
            <person name="Kohler A."/>
            <person name="Kuo A."/>
            <person name="Nagy L.G."/>
            <person name="Floudas D."/>
            <person name="Copeland A."/>
            <person name="Barry K.W."/>
            <person name="Cichocki N."/>
            <person name="Veneault-Fourrey C."/>
            <person name="LaButti K."/>
            <person name="Lindquist E.A."/>
            <person name="Lipzen A."/>
            <person name="Lundell T."/>
            <person name="Morin E."/>
            <person name="Murat C."/>
            <person name="Riley R."/>
            <person name="Ohm R."/>
            <person name="Sun H."/>
            <person name="Tunlid A."/>
            <person name="Henrissat B."/>
            <person name="Grigoriev I.V."/>
            <person name="Hibbett D.S."/>
            <person name="Martin F."/>
        </authorList>
    </citation>
    <scope>NUCLEOTIDE SEQUENCE [LARGE SCALE GENOMIC DNA]</scope>
    <source>
        <strain evidence="3">MUT 4182</strain>
    </source>
</reference>
<proteinExistence type="predicted"/>
<evidence type="ECO:0008006" key="4">
    <source>
        <dbReference type="Google" id="ProtNLM"/>
    </source>
</evidence>
<dbReference type="PANTHER" id="PTHR46967:SF1">
    <property type="entry name" value="KERATIN-ASSOCIATED PROTEIN 16-1-LIKE"/>
    <property type="match status" value="1"/>
</dbReference>
<evidence type="ECO:0000256" key="1">
    <source>
        <dbReference type="SAM" id="SignalP"/>
    </source>
</evidence>
<organism evidence="2 3">
    <name type="scientific">Tulasnella calospora MUT 4182</name>
    <dbReference type="NCBI Taxonomy" id="1051891"/>
    <lineage>
        <taxon>Eukaryota</taxon>
        <taxon>Fungi</taxon>
        <taxon>Dikarya</taxon>
        <taxon>Basidiomycota</taxon>
        <taxon>Agaricomycotina</taxon>
        <taxon>Agaricomycetes</taxon>
        <taxon>Cantharellales</taxon>
        <taxon>Tulasnellaceae</taxon>
        <taxon>Tulasnella</taxon>
    </lineage>
</organism>